<evidence type="ECO:0000313" key="3">
    <source>
        <dbReference type="Proteomes" id="UP000051952"/>
    </source>
</evidence>
<feature type="region of interest" description="Disordered" evidence="1">
    <location>
        <begin position="288"/>
        <end position="337"/>
    </location>
</feature>
<dbReference type="OrthoDB" id="273781at2759"/>
<dbReference type="AlphaFoldDB" id="A0A0S4JS49"/>
<feature type="compositionally biased region" description="Basic residues" evidence="1">
    <location>
        <begin position="312"/>
        <end position="321"/>
    </location>
</feature>
<feature type="compositionally biased region" description="Basic and acidic residues" evidence="1">
    <location>
        <begin position="342"/>
        <end position="356"/>
    </location>
</feature>
<evidence type="ECO:0000256" key="1">
    <source>
        <dbReference type="SAM" id="MobiDB-lite"/>
    </source>
</evidence>
<name>A0A0S4JS49_BODSA</name>
<accession>A0A0S4JS49</accession>
<evidence type="ECO:0000313" key="2">
    <source>
        <dbReference type="EMBL" id="CUG94315.1"/>
    </source>
</evidence>
<feature type="region of interest" description="Disordered" evidence="1">
    <location>
        <begin position="342"/>
        <end position="361"/>
    </location>
</feature>
<protein>
    <recommendedName>
        <fullName evidence="4">EF-hand domain-containing protein</fullName>
    </recommendedName>
</protein>
<sequence>MSSALDMPLFVLEQEFRRRDPYGSGVVSRSEFTFVLVRHGGMLTQIDALADNFACGDASLLGAHSTVDYRRFIEHMRSLVAPVEVLSPTRVIDLPLNSSNEIARSSEIVRDVINMDATVVQESKCADPRVELGDTDTVSLRFVFKQIACDAHKVPLRTICEGMQKVGLSDVSLPSLEALCDAIFEDEFAVANRTLGVEEFCTLVSRLPPSTIRFLRSLSTWKCINPTRVLNFDPIESNLETSIDASLKVSERIDEILPSIVTSALTPLASNVTSSKSNSLSVALRRFQQPTASSQRKGHSVLERANFSDAHKVRKTTKKPSSRSSSPKIPIEAVNLVSREDPKQSNRHFYDPHSERGPSTPLKVAMSVNRKLLLEYLGPKCNILMGLCSDLDKGERGVIRFDSLCALVLALAQGSQPAVSRDVVESTLLPYRRMETEWVDYSQFVGDIIITVTPQNIKKAPSSQHVERDSPTLLTLTRSKSPSIDFPSSNASLEERVRAGQEKIQRLLKNELLDCCSYDGKLLVDTLVANSVAPWHVAEKQLRKNFDFLYQKSKRTLPLWVVDRSVKIARIPFEGSDTKSEALCDVRHLLTMLHVIS</sequence>
<keyword evidence="3" id="KW-1185">Reference proteome</keyword>
<dbReference type="EMBL" id="CYKH01002233">
    <property type="protein sequence ID" value="CUG94315.1"/>
    <property type="molecule type" value="Genomic_DNA"/>
</dbReference>
<dbReference type="VEuPathDB" id="TriTrypDB:BSAL_47570"/>
<gene>
    <name evidence="2" type="ORF">BSAL_47570</name>
</gene>
<evidence type="ECO:0008006" key="4">
    <source>
        <dbReference type="Google" id="ProtNLM"/>
    </source>
</evidence>
<dbReference type="Proteomes" id="UP000051952">
    <property type="component" value="Unassembled WGS sequence"/>
</dbReference>
<reference evidence="3" key="1">
    <citation type="submission" date="2015-09" db="EMBL/GenBank/DDBJ databases">
        <authorList>
            <consortium name="Pathogen Informatics"/>
        </authorList>
    </citation>
    <scope>NUCLEOTIDE SEQUENCE [LARGE SCALE GENOMIC DNA]</scope>
    <source>
        <strain evidence="3">Lake Konstanz</strain>
    </source>
</reference>
<proteinExistence type="predicted"/>
<organism evidence="2 3">
    <name type="scientific">Bodo saltans</name>
    <name type="common">Flagellated protozoan</name>
    <dbReference type="NCBI Taxonomy" id="75058"/>
    <lineage>
        <taxon>Eukaryota</taxon>
        <taxon>Discoba</taxon>
        <taxon>Euglenozoa</taxon>
        <taxon>Kinetoplastea</taxon>
        <taxon>Metakinetoplastina</taxon>
        <taxon>Eubodonida</taxon>
        <taxon>Bodonidae</taxon>
        <taxon>Bodo</taxon>
    </lineage>
</organism>